<reference evidence="6" key="1">
    <citation type="submission" date="2022-11" db="UniProtKB">
        <authorList>
            <consortium name="WormBaseParasite"/>
        </authorList>
    </citation>
    <scope>IDENTIFICATION</scope>
</reference>
<protein>
    <recommendedName>
        <fullName evidence="2">Dymeclin</fullName>
    </recommendedName>
</protein>
<evidence type="ECO:0000256" key="1">
    <source>
        <dbReference type="ARBA" id="ARBA00010603"/>
    </source>
</evidence>
<comment type="similarity">
    <text evidence="1">Belongs to the dymeclin family.</text>
</comment>
<evidence type="ECO:0000256" key="2">
    <source>
        <dbReference type="ARBA" id="ARBA00015736"/>
    </source>
</evidence>
<keyword evidence="3" id="KW-0519">Myristate</keyword>
<dbReference type="Pfam" id="PF09742">
    <property type="entry name" value="Dymeclin"/>
    <property type="match status" value="1"/>
</dbReference>
<evidence type="ECO:0000313" key="5">
    <source>
        <dbReference type="Proteomes" id="UP000887565"/>
    </source>
</evidence>
<keyword evidence="4" id="KW-0449">Lipoprotein</keyword>
<dbReference type="GO" id="GO:0005794">
    <property type="term" value="C:Golgi apparatus"/>
    <property type="evidence" value="ECO:0007669"/>
    <property type="project" value="TreeGrafter"/>
</dbReference>
<dbReference type="InterPro" id="IPR019142">
    <property type="entry name" value="Dymeclin"/>
</dbReference>
<dbReference type="AlphaFoldDB" id="A0A915HY00"/>
<dbReference type="PANTHER" id="PTHR12895">
    <property type="entry name" value="DYMECLIN"/>
    <property type="match status" value="1"/>
</dbReference>
<dbReference type="Proteomes" id="UP000887565">
    <property type="component" value="Unplaced"/>
</dbReference>
<evidence type="ECO:0000256" key="3">
    <source>
        <dbReference type="ARBA" id="ARBA00022707"/>
    </source>
</evidence>
<evidence type="ECO:0000313" key="6">
    <source>
        <dbReference type="WBParaSite" id="nRc.2.0.1.t06764-RA"/>
    </source>
</evidence>
<dbReference type="PANTHER" id="PTHR12895:SF9">
    <property type="entry name" value="DYMECLIN"/>
    <property type="match status" value="1"/>
</dbReference>
<organism evidence="5 6">
    <name type="scientific">Romanomermis culicivorax</name>
    <name type="common">Nematode worm</name>
    <dbReference type="NCBI Taxonomy" id="13658"/>
    <lineage>
        <taxon>Eukaryota</taxon>
        <taxon>Metazoa</taxon>
        <taxon>Ecdysozoa</taxon>
        <taxon>Nematoda</taxon>
        <taxon>Enoplea</taxon>
        <taxon>Dorylaimia</taxon>
        <taxon>Mermithida</taxon>
        <taxon>Mermithoidea</taxon>
        <taxon>Mermithidae</taxon>
        <taxon>Romanomermis</taxon>
    </lineage>
</organism>
<name>A0A915HY00_ROMCU</name>
<dbReference type="OMA" id="MATIWLA"/>
<accession>A0A915HY00</accession>
<dbReference type="GO" id="GO:0007030">
    <property type="term" value="P:Golgi organization"/>
    <property type="evidence" value="ECO:0007669"/>
    <property type="project" value="TreeGrafter"/>
</dbReference>
<dbReference type="InterPro" id="IPR003006">
    <property type="entry name" value="Ig/MHC_CS"/>
</dbReference>
<keyword evidence="5" id="KW-1185">Reference proteome</keyword>
<proteinExistence type="inferred from homology"/>
<dbReference type="PROSITE" id="PS00290">
    <property type="entry name" value="IG_MHC"/>
    <property type="match status" value="1"/>
</dbReference>
<evidence type="ECO:0000256" key="4">
    <source>
        <dbReference type="ARBA" id="ARBA00023288"/>
    </source>
</evidence>
<dbReference type="WBParaSite" id="nRc.2.0.1.t06764-RA">
    <property type="protein sequence ID" value="nRc.2.0.1.t06764-RA"/>
    <property type="gene ID" value="nRc.2.0.1.g06764"/>
</dbReference>
<sequence length="421" mass="48689">MFSEDDFFCKVVHETIVKDLKWYSSSRSFNDLTLGGLIVLILLKTIQHNVSKAKDRYLQTNCLATLANLSSNFKQLHPYVCQQLIGLMEQLCKRHSRLLDAIGFVNANEFDSKDALNNENLQSITALEEAMRMLMEILNSCLTNNLRHNPHLIYTMLYERHLFDNFQNHPMFQDLSWNIGAVLNHFSTRVSSLEKGSNVGEVLAVIQQGALQWPTDRLKRFPELKFKYVEDTNTEEFFVPYVWSLLIKYSGFYWDAVKIKLFEARVICRDKNIFPKRHDLGKNSGLTNLKNYKINSTRSTVFQPKLSIKKSKFFCTLLTNSIGVPMATIWLATGFADHMASHPIARLLAEDYCGRSYGTYPQLHPKILTFSMVLVRQVLRLTSWTTTARGRISFWAAVNREDIDSRSRSNHRCPADPMYWT</sequence>